<protein>
    <submittedName>
        <fullName evidence="1">Uncharacterized protein</fullName>
    </submittedName>
</protein>
<accession>A0AAP2USL8</accession>
<comment type="caution">
    <text evidence="1">The sequence shown here is derived from an EMBL/GenBank/DDBJ whole genome shotgun (WGS) entry which is preliminary data.</text>
</comment>
<evidence type="ECO:0000313" key="2">
    <source>
        <dbReference type="Proteomes" id="UP001203972"/>
    </source>
</evidence>
<evidence type="ECO:0000313" key="1">
    <source>
        <dbReference type="EMBL" id="MCR0235740.1"/>
    </source>
</evidence>
<dbReference type="AlphaFoldDB" id="A0AAP2USL8"/>
<sequence length="64" mass="7148">GDATRRGVVKTRFTTRFTTHGHQDAPGFAKIRELPQKAKKPGTPLESGFTGFREVMGTCWKISR</sequence>
<organism evidence="1 2">
    <name type="scientific">Clostridium innocuum</name>
    <dbReference type="NCBI Taxonomy" id="1522"/>
    <lineage>
        <taxon>Bacteria</taxon>
        <taxon>Bacillati</taxon>
        <taxon>Bacillota</taxon>
        <taxon>Clostridia</taxon>
        <taxon>Eubacteriales</taxon>
        <taxon>Clostridiaceae</taxon>
        <taxon>Clostridium</taxon>
    </lineage>
</organism>
<gene>
    <name evidence="1" type="ORF">MKC95_23545</name>
</gene>
<name>A0AAP2USL8_CLOIN</name>
<feature type="non-terminal residue" evidence="1">
    <location>
        <position position="1"/>
    </location>
</feature>
<dbReference type="EMBL" id="JAKTMA010000142">
    <property type="protein sequence ID" value="MCR0235740.1"/>
    <property type="molecule type" value="Genomic_DNA"/>
</dbReference>
<proteinExistence type="predicted"/>
<dbReference type="Proteomes" id="UP001203972">
    <property type="component" value="Unassembled WGS sequence"/>
</dbReference>
<reference evidence="1" key="1">
    <citation type="journal article" date="2022" name="Clin. Infect. Dis.">
        <title>Association between Clostridium innocuum and antibiotic-associated diarrhea in adults and children: A cross-sectional study and comparative genomics analysis.</title>
        <authorList>
            <person name="Cherny K.E."/>
            <person name="Muscat E.B."/>
            <person name="Balaji A."/>
            <person name="Mukherjee J."/>
            <person name="Ozer E.A."/>
            <person name="Angarone M.P."/>
            <person name="Hauser A.R."/>
            <person name="Sichel J.S."/>
            <person name="Amponsah E."/>
            <person name="Kociolek L.K."/>
        </authorList>
    </citation>
    <scope>NUCLEOTIDE SEQUENCE</scope>
    <source>
        <strain evidence="1">NU1-AC-029v</strain>
    </source>
</reference>